<evidence type="ECO:0000313" key="12">
    <source>
        <dbReference type="EMBL" id="GAF04668.1"/>
    </source>
</evidence>
<feature type="transmembrane region" description="Helical" evidence="9">
    <location>
        <begin position="188"/>
        <end position="211"/>
    </location>
</feature>
<dbReference type="InterPro" id="IPR058533">
    <property type="entry name" value="Cation_efflux_TM"/>
</dbReference>
<evidence type="ECO:0000256" key="4">
    <source>
        <dbReference type="ARBA" id="ARBA00022692"/>
    </source>
</evidence>
<feature type="transmembrane region" description="Helical" evidence="9">
    <location>
        <begin position="55"/>
        <end position="75"/>
    </location>
</feature>
<feature type="transmembrane region" description="Helical" evidence="9">
    <location>
        <begin position="157"/>
        <end position="176"/>
    </location>
</feature>
<keyword evidence="7" id="KW-0406">Ion transport</keyword>
<dbReference type="Gene3D" id="1.20.1510.10">
    <property type="entry name" value="Cation efflux protein transmembrane domain"/>
    <property type="match status" value="1"/>
</dbReference>
<dbReference type="Proteomes" id="UP000019402">
    <property type="component" value="Unassembled WGS sequence"/>
</dbReference>
<evidence type="ECO:0000256" key="6">
    <source>
        <dbReference type="ARBA" id="ARBA00022989"/>
    </source>
</evidence>
<reference evidence="12 13" key="1">
    <citation type="journal article" date="2014" name="Genome Announc.">
        <title>Draft Genome Sequence of Cytophaga fermentans JCM 21142T, a Facultative Anaerobe Isolated from Marine Mud.</title>
        <authorList>
            <person name="Starns D."/>
            <person name="Oshima K."/>
            <person name="Suda W."/>
            <person name="Iino T."/>
            <person name="Yuki M."/>
            <person name="Inoue J."/>
            <person name="Kitamura K."/>
            <person name="Iida T."/>
            <person name="Darby A."/>
            <person name="Hattori M."/>
            <person name="Ohkuma M."/>
        </authorList>
    </citation>
    <scope>NUCLEOTIDE SEQUENCE [LARGE SCALE GENOMIC DNA]</scope>
    <source>
        <strain evidence="12 13">JCM 21142</strain>
    </source>
</reference>
<feature type="transmembrane region" description="Helical" evidence="9">
    <location>
        <begin position="81"/>
        <end position="101"/>
    </location>
</feature>
<dbReference type="InterPro" id="IPR002524">
    <property type="entry name" value="Cation_efflux"/>
</dbReference>
<keyword evidence="5" id="KW-0864">Zinc transport</keyword>
<evidence type="ECO:0000313" key="13">
    <source>
        <dbReference type="Proteomes" id="UP000019402"/>
    </source>
</evidence>
<evidence type="ECO:0000256" key="8">
    <source>
        <dbReference type="ARBA" id="ARBA00023136"/>
    </source>
</evidence>
<accession>W7YAR0</accession>
<evidence type="ECO:0000259" key="10">
    <source>
        <dbReference type="Pfam" id="PF01545"/>
    </source>
</evidence>
<keyword evidence="4 9" id="KW-0812">Transmembrane</keyword>
<comment type="caution">
    <text evidence="12">The sequence shown here is derived from an EMBL/GenBank/DDBJ whole genome shotgun (WGS) entry which is preliminary data.</text>
</comment>
<dbReference type="EMBL" id="BAMD01000052">
    <property type="protein sequence ID" value="GAF04668.1"/>
    <property type="molecule type" value="Genomic_DNA"/>
</dbReference>
<evidence type="ECO:0000256" key="2">
    <source>
        <dbReference type="ARBA" id="ARBA00008873"/>
    </source>
</evidence>
<evidence type="ECO:0000256" key="7">
    <source>
        <dbReference type="ARBA" id="ARBA00023065"/>
    </source>
</evidence>
<dbReference type="SUPFAM" id="SSF160240">
    <property type="entry name" value="Cation efflux protein cytoplasmic domain-like"/>
    <property type="match status" value="1"/>
</dbReference>
<proteinExistence type="inferred from homology"/>
<feature type="transmembrane region" description="Helical" evidence="9">
    <location>
        <begin position="122"/>
        <end position="141"/>
    </location>
</feature>
<dbReference type="GO" id="GO:0005886">
    <property type="term" value="C:plasma membrane"/>
    <property type="evidence" value="ECO:0007669"/>
    <property type="project" value="TreeGrafter"/>
</dbReference>
<protein>
    <submittedName>
        <fullName evidence="12">Cadmium, cobalt and zinc/H(+)-K(+) antiporter</fullName>
    </submittedName>
</protein>
<feature type="domain" description="Cation efflux protein transmembrane" evidence="10">
    <location>
        <begin position="58"/>
        <end position="246"/>
    </location>
</feature>
<dbReference type="InterPro" id="IPR036837">
    <property type="entry name" value="Cation_efflux_CTD_sf"/>
</dbReference>
<keyword evidence="13" id="KW-1185">Reference proteome</keyword>
<comment type="subcellular location">
    <subcellularLocation>
        <location evidence="1">Membrane</location>
        <topology evidence="1">Multi-pass membrane protein</topology>
    </subcellularLocation>
</comment>
<organism evidence="12 13">
    <name type="scientific">Saccharicrinis fermentans DSM 9555 = JCM 21142</name>
    <dbReference type="NCBI Taxonomy" id="869213"/>
    <lineage>
        <taxon>Bacteria</taxon>
        <taxon>Pseudomonadati</taxon>
        <taxon>Bacteroidota</taxon>
        <taxon>Bacteroidia</taxon>
        <taxon>Marinilabiliales</taxon>
        <taxon>Marinilabiliaceae</taxon>
        <taxon>Saccharicrinis</taxon>
    </lineage>
</organism>
<keyword evidence="8 9" id="KW-0472">Membrane</keyword>
<dbReference type="Pfam" id="PF16916">
    <property type="entry name" value="ZT_dimer"/>
    <property type="match status" value="1"/>
</dbReference>
<keyword evidence="3" id="KW-0813">Transport</keyword>
<evidence type="ECO:0000256" key="9">
    <source>
        <dbReference type="SAM" id="Phobius"/>
    </source>
</evidence>
<evidence type="ECO:0000256" key="3">
    <source>
        <dbReference type="ARBA" id="ARBA00022448"/>
    </source>
</evidence>
<sequence>MEKNNESKIIIFLNKKEHCSFLFKFYEKVVLNMKEHHVHSHHHPAHTSDLTGKKLLWISLLNISITLVQVIGGLISNSLSLLSDALHNLGDSSAILIAFFARKRSRKEPDERHTFGYKRMEILAALFNAIVLISICIFLFYEAWQRYNTPSPIKGELMFIVATFGLLANLFSVLILKNEKDHNLNTKAAYLHLMGDTLSSVAVIIGGMAIWIFEVFWLDPLITIAVGTYIIYHTWGIIKQSVDILMQTVPSNIHLNEIKKTVETINEVKNIHHIHVWKLDDTQTHFEAHINVKNNISMHEMMALKNKLEYILQQDYDIQHITLQMGYKCCEDDNTLIQR</sequence>
<feature type="domain" description="Cation efflux protein cytoplasmic" evidence="11">
    <location>
        <begin position="250"/>
        <end position="325"/>
    </location>
</feature>
<keyword evidence="5" id="KW-0862">Zinc</keyword>
<name>W7YAR0_9BACT</name>
<evidence type="ECO:0000256" key="5">
    <source>
        <dbReference type="ARBA" id="ARBA00022906"/>
    </source>
</evidence>
<dbReference type="InterPro" id="IPR050681">
    <property type="entry name" value="CDF/SLC30A"/>
</dbReference>
<dbReference type="InterPro" id="IPR027470">
    <property type="entry name" value="Cation_efflux_CTD"/>
</dbReference>
<dbReference type="AlphaFoldDB" id="W7YAR0"/>
<dbReference type="PANTHER" id="PTHR11562">
    <property type="entry name" value="CATION EFFLUX PROTEIN/ ZINC TRANSPORTER"/>
    <property type="match status" value="1"/>
</dbReference>
<dbReference type="NCBIfam" id="TIGR01297">
    <property type="entry name" value="CDF"/>
    <property type="match status" value="1"/>
</dbReference>
<evidence type="ECO:0000256" key="1">
    <source>
        <dbReference type="ARBA" id="ARBA00004141"/>
    </source>
</evidence>
<dbReference type="Pfam" id="PF01545">
    <property type="entry name" value="Cation_efflux"/>
    <property type="match status" value="1"/>
</dbReference>
<dbReference type="SUPFAM" id="SSF161111">
    <property type="entry name" value="Cation efflux protein transmembrane domain-like"/>
    <property type="match status" value="1"/>
</dbReference>
<comment type="similarity">
    <text evidence="2">Belongs to the cation diffusion facilitator (CDF) transporter (TC 2.A.4) family. SLC30A subfamily.</text>
</comment>
<keyword evidence="6 9" id="KW-1133">Transmembrane helix</keyword>
<dbReference type="InterPro" id="IPR027469">
    <property type="entry name" value="Cation_efflux_TMD_sf"/>
</dbReference>
<feature type="transmembrane region" description="Helical" evidence="9">
    <location>
        <begin position="217"/>
        <end position="238"/>
    </location>
</feature>
<dbReference type="GO" id="GO:0005385">
    <property type="term" value="F:zinc ion transmembrane transporter activity"/>
    <property type="evidence" value="ECO:0007669"/>
    <property type="project" value="TreeGrafter"/>
</dbReference>
<dbReference type="STRING" id="869213.GCA_000517085_00041"/>
<evidence type="ECO:0000259" key="11">
    <source>
        <dbReference type="Pfam" id="PF16916"/>
    </source>
</evidence>
<dbReference type="eggNOG" id="COG1230">
    <property type="taxonomic scope" value="Bacteria"/>
</dbReference>
<dbReference type="PANTHER" id="PTHR11562:SF17">
    <property type="entry name" value="RE54080P-RELATED"/>
    <property type="match status" value="1"/>
</dbReference>
<gene>
    <name evidence="12" type="ORF">JCM21142_93382</name>
</gene>
<dbReference type="Gene3D" id="3.30.70.1350">
    <property type="entry name" value="Cation efflux protein, cytoplasmic domain"/>
    <property type="match status" value="1"/>
</dbReference>